<sequence length="172" mass="19950">MSKSITLQKWFEKTLKEEDIINYEYSAYENIEVIEKGGFGIVYSANYYGEKFALKRLKCDEANKEVSNEFIKELKQLHAINFHPNINQFYGITRGIVYASNGFAIITQAYAGYREQVIPGTPTDYAKLYRKCWNAAPKERPTILKILEVLNSISKRETLQFIKNSIKNLFLP</sequence>
<dbReference type="InterPro" id="IPR051681">
    <property type="entry name" value="Ser/Thr_Kinases-Pseudokinases"/>
</dbReference>
<dbReference type="PROSITE" id="PS50011">
    <property type="entry name" value="PROTEIN_KINASE_DOM"/>
    <property type="match status" value="1"/>
</dbReference>
<dbReference type="Gene3D" id="1.10.510.10">
    <property type="entry name" value="Transferase(Phosphotransferase) domain 1"/>
    <property type="match status" value="1"/>
</dbReference>
<evidence type="ECO:0000313" key="2">
    <source>
        <dbReference type="EMBL" id="CAG8780276.1"/>
    </source>
</evidence>
<dbReference type="Gene3D" id="3.30.200.20">
    <property type="entry name" value="Phosphorylase Kinase, domain 1"/>
    <property type="match status" value="1"/>
</dbReference>
<dbReference type="InterPro" id="IPR000719">
    <property type="entry name" value="Prot_kinase_dom"/>
</dbReference>
<comment type="caution">
    <text evidence="2">The sequence shown here is derived from an EMBL/GenBank/DDBJ whole genome shotgun (WGS) entry which is preliminary data.</text>
</comment>
<reference evidence="2 3" key="1">
    <citation type="submission" date="2021-06" db="EMBL/GenBank/DDBJ databases">
        <authorList>
            <person name="Kallberg Y."/>
            <person name="Tangrot J."/>
            <person name="Rosling A."/>
        </authorList>
    </citation>
    <scope>NUCLEOTIDE SEQUENCE [LARGE SCALE GENOMIC DNA]</scope>
    <source>
        <strain evidence="2 3">120-4 pot B 10/14</strain>
    </source>
</reference>
<proteinExistence type="predicted"/>
<dbReference type="SUPFAM" id="SSF56112">
    <property type="entry name" value="Protein kinase-like (PK-like)"/>
    <property type="match status" value="1"/>
</dbReference>
<evidence type="ECO:0000313" key="3">
    <source>
        <dbReference type="Proteomes" id="UP000789901"/>
    </source>
</evidence>
<name>A0ABN7VK68_GIGMA</name>
<gene>
    <name evidence="2" type="ORF">GMARGA_LOCUS19626</name>
</gene>
<organism evidence="2 3">
    <name type="scientific">Gigaspora margarita</name>
    <dbReference type="NCBI Taxonomy" id="4874"/>
    <lineage>
        <taxon>Eukaryota</taxon>
        <taxon>Fungi</taxon>
        <taxon>Fungi incertae sedis</taxon>
        <taxon>Mucoromycota</taxon>
        <taxon>Glomeromycotina</taxon>
        <taxon>Glomeromycetes</taxon>
        <taxon>Diversisporales</taxon>
        <taxon>Gigasporaceae</taxon>
        <taxon>Gigaspora</taxon>
    </lineage>
</organism>
<dbReference type="PANTHER" id="PTHR44329:SF214">
    <property type="entry name" value="PROTEIN KINASE DOMAIN-CONTAINING PROTEIN"/>
    <property type="match status" value="1"/>
</dbReference>
<dbReference type="InterPro" id="IPR011009">
    <property type="entry name" value="Kinase-like_dom_sf"/>
</dbReference>
<dbReference type="PANTHER" id="PTHR44329">
    <property type="entry name" value="SERINE/THREONINE-PROTEIN KINASE TNNI3K-RELATED"/>
    <property type="match status" value="1"/>
</dbReference>
<feature type="domain" description="Protein kinase" evidence="1">
    <location>
        <begin position="28"/>
        <end position="172"/>
    </location>
</feature>
<dbReference type="EMBL" id="CAJVQB010016513">
    <property type="protein sequence ID" value="CAG8780276.1"/>
    <property type="molecule type" value="Genomic_DNA"/>
</dbReference>
<protein>
    <submittedName>
        <fullName evidence="2">30035_t:CDS:1</fullName>
    </submittedName>
</protein>
<evidence type="ECO:0000259" key="1">
    <source>
        <dbReference type="PROSITE" id="PS50011"/>
    </source>
</evidence>
<keyword evidence="3" id="KW-1185">Reference proteome</keyword>
<dbReference type="Proteomes" id="UP000789901">
    <property type="component" value="Unassembled WGS sequence"/>
</dbReference>
<accession>A0ABN7VK68</accession>